<evidence type="ECO:0000313" key="2">
    <source>
        <dbReference type="EnsemblMetazoa" id="ACOM030825-PA.1"/>
    </source>
</evidence>
<feature type="compositionally biased region" description="Polar residues" evidence="1">
    <location>
        <begin position="12"/>
        <end position="27"/>
    </location>
</feature>
<dbReference type="EnsemblMetazoa" id="ACOM030825-RA">
    <property type="protein sequence ID" value="ACOM030825-PA.1"/>
    <property type="gene ID" value="ACOM030825"/>
</dbReference>
<feature type="compositionally biased region" description="Basic and acidic residues" evidence="1">
    <location>
        <begin position="114"/>
        <end position="134"/>
    </location>
</feature>
<evidence type="ECO:0000256" key="1">
    <source>
        <dbReference type="SAM" id="MobiDB-lite"/>
    </source>
</evidence>
<name>A0A8W7PFE0_ANOCL</name>
<dbReference type="AlphaFoldDB" id="A0A8W7PFE0"/>
<dbReference type="Proteomes" id="UP000075882">
    <property type="component" value="Unassembled WGS sequence"/>
</dbReference>
<accession>A0A8W7PFE0</accession>
<proteinExistence type="predicted"/>
<feature type="region of interest" description="Disordered" evidence="1">
    <location>
        <begin position="12"/>
        <end position="143"/>
    </location>
</feature>
<feature type="compositionally biased region" description="Polar residues" evidence="1">
    <location>
        <begin position="44"/>
        <end position="60"/>
    </location>
</feature>
<organism evidence="2">
    <name type="scientific">Anopheles coluzzii</name>
    <name type="common">African malaria mosquito</name>
    <dbReference type="NCBI Taxonomy" id="1518534"/>
    <lineage>
        <taxon>Eukaryota</taxon>
        <taxon>Metazoa</taxon>
        <taxon>Ecdysozoa</taxon>
        <taxon>Arthropoda</taxon>
        <taxon>Hexapoda</taxon>
        <taxon>Insecta</taxon>
        <taxon>Pterygota</taxon>
        <taxon>Neoptera</taxon>
        <taxon>Endopterygota</taxon>
        <taxon>Diptera</taxon>
        <taxon>Nematocera</taxon>
        <taxon>Culicoidea</taxon>
        <taxon>Culicidae</taxon>
        <taxon>Anophelinae</taxon>
        <taxon>Anopheles</taxon>
    </lineage>
</organism>
<sequence length="160" mass="17174">MCTSLKILSGTLAQGSNGSAHTSTSAAHTCPAAGRSNPHWSRVPSVTSSNKPAATNSGPSRRQPPPPQQQDVPRTSASEYAMPEESEISRRKVINSVLPTERDRDYDPPSGDANGKRDASWESVEKDGAGEARRPLAGSGLQAGYRIPSAWLYQHRTIEH</sequence>
<reference evidence="2" key="1">
    <citation type="submission" date="2022-08" db="UniProtKB">
        <authorList>
            <consortium name="EnsemblMetazoa"/>
        </authorList>
    </citation>
    <scope>IDENTIFICATION</scope>
</reference>
<protein>
    <submittedName>
        <fullName evidence="2">Uncharacterized protein</fullName>
    </submittedName>
</protein>